<proteinExistence type="predicted"/>
<evidence type="ECO:0000313" key="1">
    <source>
        <dbReference type="EMBL" id="SFP93470.1"/>
    </source>
</evidence>
<name>A0A1I5UDW1_HYMAR</name>
<reference evidence="2" key="1">
    <citation type="submission" date="2016-10" db="EMBL/GenBank/DDBJ databases">
        <authorList>
            <person name="Varghese N."/>
            <person name="Submissions S."/>
        </authorList>
    </citation>
    <scope>NUCLEOTIDE SEQUENCE [LARGE SCALE GENOMIC DNA]</scope>
    <source>
        <strain evidence="2">OR362-8,ATCC BAA-1266,JCM 13504</strain>
    </source>
</reference>
<evidence type="ECO:0008006" key="3">
    <source>
        <dbReference type="Google" id="ProtNLM"/>
    </source>
</evidence>
<dbReference type="Gene3D" id="1.25.40.10">
    <property type="entry name" value="Tetratricopeptide repeat domain"/>
    <property type="match status" value="1"/>
</dbReference>
<accession>A0A1I5UDW1</accession>
<dbReference type="AlphaFoldDB" id="A0A1I5UDW1"/>
<dbReference type="OrthoDB" id="1466726at2"/>
<dbReference type="EMBL" id="FOXS01000001">
    <property type="protein sequence ID" value="SFP93470.1"/>
    <property type="molecule type" value="Genomic_DNA"/>
</dbReference>
<protein>
    <recommendedName>
        <fullName evidence="3">Tetratricopeptide repeat-containing protein</fullName>
    </recommendedName>
</protein>
<dbReference type="STRING" id="1227077.SAMN04515668_0881"/>
<dbReference type="InterPro" id="IPR011990">
    <property type="entry name" value="TPR-like_helical_dom_sf"/>
</dbReference>
<sequence length="494" mass="54997">MSAFAPPAPLQGVIQPEQVAIAEASGTQLTAASRRAYAEVMKLRLGAARELLRAELAATPAAPSPVLVANCADFAELMITQDASRYTALTNAQDARLSALSRAPASAMRDYARAEITLQLGLSQLIFRHLVAGGFHLRSGFHQMQAVVKRYPSFAPARKTLGICQFAVGSLPEGYHWLLTLLGLSADVGVGLKNLTLAASQPNDFQTESLIYLTLIRESYYKKPEEALRLVERLHTQQPDNLLFAYLLISVQKRQRHGEAALAAYRSRPTGADYLPVAHLHHMAADLLLYKGDYTNSERENLTFLRENKGQHYRKDAAFKLYLAAWLSGQPAATLARYREQINQPGPTDVEEDNYAQHYYHQAQALHPLLTRARLQIDGGYNRAALATLRSFQPTPATLLRDRIEEPYRRARAYQGLGVLDSAKLAYERTLAVSGDAAPYYFAPQAALQLGYMAQEARNPALARIYFQKALRYPWHEYKNSTDAKANLALRELK</sequence>
<dbReference type="Proteomes" id="UP000199029">
    <property type="component" value="Unassembled WGS sequence"/>
</dbReference>
<gene>
    <name evidence="1" type="ORF">SAMN04515668_0881</name>
</gene>
<keyword evidence="2" id="KW-1185">Reference proteome</keyword>
<dbReference type="RefSeq" id="WP_092669308.1">
    <property type="nucleotide sequence ID" value="NZ_FOXS01000001.1"/>
</dbReference>
<evidence type="ECO:0000313" key="2">
    <source>
        <dbReference type="Proteomes" id="UP000199029"/>
    </source>
</evidence>
<organism evidence="1 2">
    <name type="scientific">Hymenobacter arizonensis</name>
    <name type="common">Siccationidurans arizonensis</name>
    <dbReference type="NCBI Taxonomy" id="1227077"/>
    <lineage>
        <taxon>Bacteria</taxon>
        <taxon>Pseudomonadati</taxon>
        <taxon>Bacteroidota</taxon>
        <taxon>Cytophagia</taxon>
        <taxon>Cytophagales</taxon>
        <taxon>Hymenobacteraceae</taxon>
        <taxon>Hymenobacter</taxon>
    </lineage>
</organism>